<dbReference type="Pfam" id="PF00067">
    <property type="entry name" value="p450"/>
    <property type="match status" value="1"/>
</dbReference>
<keyword evidence="16" id="KW-0496">Mitochondrion</keyword>
<dbReference type="GO" id="GO:0005739">
    <property type="term" value="C:mitochondrion"/>
    <property type="evidence" value="ECO:0000318"/>
    <property type="project" value="GO_Central"/>
</dbReference>
<dbReference type="GO" id="GO:0006694">
    <property type="term" value="P:steroid biosynthetic process"/>
    <property type="evidence" value="ECO:0007669"/>
    <property type="project" value="UniProtKB-KW"/>
</dbReference>
<evidence type="ECO:0000256" key="4">
    <source>
        <dbReference type="ARBA" id="ARBA00010617"/>
    </source>
</evidence>
<evidence type="ECO:0000256" key="21">
    <source>
        <dbReference type="ARBA" id="ARBA00030343"/>
    </source>
</evidence>
<dbReference type="GO" id="GO:0008203">
    <property type="term" value="P:cholesterol metabolic process"/>
    <property type="evidence" value="ECO:0007669"/>
    <property type="project" value="UniProtKB-KW"/>
</dbReference>
<keyword evidence="18" id="KW-1207">Sterol metabolism</keyword>
<name>A7T0U5_NEMVE</name>
<dbReference type="Gene3D" id="1.10.630.10">
    <property type="entry name" value="Cytochrome P450"/>
    <property type="match status" value="1"/>
</dbReference>
<organism evidence="27 28">
    <name type="scientific">Nematostella vectensis</name>
    <name type="common">Starlet sea anemone</name>
    <dbReference type="NCBI Taxonomy" id="45351"/>
    <lineage>
        <taxon>Eukaryota</taxon>
        <taxon>Metazoa</taxon>
        <taxon>Cnidaria</taxon>
        <taxon>Anthozoa</taxon>
        <taxon>Hexacorallia</taxon>
        <taxon>Actiniaria</taxon>
        <taxon>Edwardsiidae</taxon>
        <taxon>Nematostella</taxon>
    </lineage>
</organism>
<reference evidence="27 28" key="1">
    <citation type="journal article" date="2007" name="Science">
        <title>Sea anemone genome reveals ancestral eumetazoan gene repertoire and genomic organization.</title>
        <authorList>
            <person name="Putnam N.H."/>
            <person name="Srivastava M."/>
            <person name="Hellsten U."/>
            <person name="Dirks B."/>
            <person name="Chapman J."/>
            <person name="Salamov A."/>
            <person name="Terry A."/>
            <person name="Shapiro H."/>
            <person name="Lindquist E."/>
            <person name="Kapitonov V.V."/>
            <person name="Jurka J."/>
            <person name="Genikhovich G."/>
            <person name="Grigoriev I.V."/>
            <person name="Lucas S.M."/>
            <person name="Steele R.E."/>
            <person name="Finnerty J.R."/>
            <person name="Technau U."/>
            <person name="Martindale M.Q."/>
            <person name="Rokhsar D.S."/>
        </authorList>
    </citation>
    <scope>NUCLEOTIDE SEQUENCE [LARGE SCALE GENOMIC DNA]</scope>
    <source>
        <strain evidence="28">CH2 X CH6</strain>
    </source>
</reference>
<dbReference type="eggNOG" id="KOG0159">
    <property type="taxonomic scope" value="Eukaryota"/>
</dbReference>
<dbReference type="InterPro" id="IPR036396">
    <property type="entry name" value="Cyt_P450_sf"/>
</dbReference>
<keyword evidence="20" id="KW-0755">Steroidogenesis</keyword>
<dbReference type="OMA" id="YPTRADM"/>
<keyword evidence="12 26" id="KW-0560">Oxidoreductase</keyword>
<keyword evidence="15" id="KW-0443">Lipid metabolism</keyword>
<dbReference type="EC" id="1.14.15.6" evidence="5"/>
<gene>
    <name evidence="27" type="ORF">NEMVEDRAFT_v1g140839</name>
</gene>
<evidence type="ECO:0000256" key="10">
    <source>
        <dbReference type="ARBA" id="ARBA00022792"/>
    </source>
</evidence>
<dbReference type="SUPFAM" id="SSF48264">
    <property type="entry name" value="Cytochrome P450"/>
    <property type="match status" value="1"/>
</dbReference>
<evidence type="ECO:0000256" key="23">
    <source>
        <dbReference type="ARBA" id="ARBA00033274"/>
    </source>
</evidence>
<dbReference type="STRING" id="45351.A7T0U5"/>
<evidence type="ECO:0000256" key="11">
    <source>
        <dbReference type="ARBA" id="ARBA00022946"/>
    </source>
</evidence>
<evidence type="ECO:0000256" key="19">
    <source>
        <dbReference type="ARBA" id="ARBA00023221"/>
    </source>
</evidence>
<evidence type="ECO:0000256" key="8">
    <source>
        <dbReference type="ARBA" id="ARBA00022617"/>
    </source>
</evidence>
<keyword evidence="11" id="KW-0809">Transit peptide</keyword>
<keyword evidence="17" id="KW-0472">Membrane</keyword>
<dbReference type="PhylomeDB" id="A7T0U5"/>
<evidence type="ECO:0000256" key="15">
    <source>
        <dbReference type="ARBA" id="ARBA00023098"/>
    </source>
</evidence>
<keyword evidence="10" id="KW-0999">Mitochondrion inner membrane</keyword>
<evidence type="ECO:0000256" key="20">
    <source>
        <dbReference type="ARBA" id="ARBA00023250"/>
    </source>
</evidence>
<evidence type="ECO:0000313" key="28">
    <source>
        <dbReference type="Proteomes" id="UP000001593"/>
    </source>
</evidence>
<dbReference type="CDD" id="cd11054">
    <property type="entry name" value="CYP24A1-like"/>
    <property type="match status" value="1"/>
</dbReference>
<dbReference type="InterPro" id="IPR017972">
    <property type="entry name" value="Cyt_P450_CS"/>
</dbReference>
<evidence type="ECO:0000256" key="13">
    <source>
        <dbReference type="ARBA" id="ARBA00023004"/>
    </source>
</evidence>
<evidence type="ECO:0000256" key="12">
    <source>
        <dbReference type="ARBA" id="ARBA00023002"/>
    </source>
</evidence>
<evidence type="ECO:0000256" key="3">
    <source>
        <dbReference type="ARBA" id="ARBA00005108"/>
    </source>
</evidence>
<dbReference type="GO" id="GO:0020037">
    <property type="term" value="F:heme binding"/>
    <property type="evidence" value="ECO:0007669"/>
    <property type="project" value="InterPro"/>
</dbReference>
<keyword evidence="8 25" id="KW-0349">Heme</keyword>
<proteinExistence type="inferred from homology"/>
<dbReference type="PRINTS" id="PR00385">
    <property type="entry name" value="P450"/>
</dbReference>
<sequence length="471" mass="54201">KVKSYKEIPGPGWKGNLSYFGKNGIEHMHLRQQKWRQNHGPIYREQFGPYKTAFVADPKLVREVFQNEGKYPQREPQIELWMDYKEKRKQAHGVFSLNGEEWLKARSVLNKKMLKPKVVHGYAPELSNVVDDFIGRVNELRSTTSDKTVPNLQNVLFKWSMESIGTVLYEKQFGAFSKSGSEESQSIITAIQNLFSVFIKMVFMPVWVTKFYETKAVKMFYQSMDTLYDFTDKCVEEKLKEINERNVDADENSEAEFLTFLVASKSLSLSEITSNLVEILMAAVDTTSNTSLWACYCLAKNPEVQEKLHKEVTSVLEPGEVATLATLNKMRYLRSVIKETLRLYPAAPENARFMQKDTEIGGYLIPQGTMVRIPLYVMGRDPEIFDDPLTFSPERWMRGDDTHPDYHAYAMLPFGHGTRMCLGRRVAELEMQLLLSRVSQLYLLESKNDVKSIVRGLLSPDRDVILAFNDT</sequence>
<dbReference type="PANTHER" id="PTHR24279">
    <property type="entry name" value="CYTOCHROME P450"/>
    <property type="match status" value="1"/>
</dbReference>
<dbReference type="PRINTS" id="PR00463">
    <property type="entry name" value="EP450I"/>
</dbReference>
<dbReference type="GO" id="GO:0005506">
    <property type="term" value="F:iron ion binding"/>
    <property type="evidence" value="ECO:0007669"/>
    <property type="project" value="InterPro"/>
</dbReference>
<evidence type="ECO:0000256" key="6">
    <source>
        <dbReference type="ARBA" id="ARBA00019844"/>
    </source>
</evidence>
<evidence type="ECO:0000256" key="18">
    <source>
        <dbReference type="ARBA" id="ARBA00023166"/>
    </source>
</evidence>
<evidence type="ECO:0000256" key="25">
    <source>
        <dbReference type="PIRSR" id="PIRSR602401-1"/>
    </source>
</evidence>
<evidence type="ECO:0000256" key="17">
    <source>
        <dbReference type="ARBA" id="ARBA00023136"/>
    </source>
</evidence>
<keyword evidence="19" id="KW-0753">Steroid metabolism</keyword>
<evidence type="ECO:0000313" key="27">
    <source>
        <dbReference type="EMBL" id="EDO30424.1"/>
    </source>
</evidence>
<keyword evidence="7" id="KW-0153">Cholesterol metabolism</keyword>
<dbReference type="PROSITE" id="PS00086">
    <property type="entry name" value="CYTOCHROME_P450"/>
    <property type="match status" value="1"/>
</dbReference>
<dbReference type="GO" id="GO:0008386">
    <property type="term" value="F:cholesterol monooxygenase (side-chain-cleaving) activity"/>
    <property type="evidence" value="ECO:0007669"/>
    <property type="project" value="UniProtKB-EC"/>
</dbReference>
<comment type="cofactor">
    <cofactor evidence="1 25">
        <name>heme</name>
        <dbReference type="ChEBI" id="CHEBI:30413"/>
    </cofactor>
</comment>
<evidence type="ECO:0000256" key="24">
    <source>
        <dbReference type="ARBA" id="ARBA00033394"/>
    </source>
</evidence>
<keyword evidence="13 25" id="KW-0408">Iron</keyword>
<comment type="subcellular location">
    <subcellularLocation>
        <location evidence="2">Mitochondrion inner membrane</location>
        <topology evidence="2">Peripheral membrane protein</topology>
    </subcellularLocation>
</comment>
<keyword evidence="9 25" id="KW-0479">Metal-binding</keyword>
<dbReference type="InterPro" id="IPR001128">
    <property type="entry name" value="Cyt_P450"/>
</dbReference>
<evidence type="ECO:0000256" key="14">
    <source>
        <dbReference type="ARBA" id="ARBA00023033"/>
    </source>
</evidence>
<evidence type="ECO:0000256" key="22">
    <source>
        <dbReference type="ARBA" id="ARBA00032666"/>
    </source>
</evidence>
<comment type="similarity">
    <text evidence="4 26">Belongs to the cytochrome P450 family.</text>
</comment>
<dbReference type="Proteomes" id="UP000001593">
    <property type="component" value="Unassembled WGS sequence"/>
</dbReference>
<keyword evidence="14 26" id="KW-0503">Monooxygenase</keyword>
<comment type="pathway">
    <text evidence="3">Lipid metabolism; C21-steroid hormone metabolism.</text>
</comment>
<evidence type="ECO:0000256" key="5">
    <source>
        <dbReference type="ARBA" id="ARBA00012764"/>
    </source>
</evidence>
<dbReference type="GO" id="GO:0005743">
    <property type="term" value="C:mitochondrial inner membrane"/>
    <property type="evidence" value="ECO:0007669"/>
    <property type="project" value="UniProtKB-SubCell"/>
</dbReference>
<feature type="non-terminal residue" evidence="27">
    <location>
        <position position="1"/>
    </location>
</feature>
<dbReference type="InterPro" id="IPR002401">
    <property type="entry name" value="Cyt_P450_E_grp-I"/>
</dbReference>
<accession>A7T0U5</accession>
<feature type="binding site" description="axial binding residue" evidence="25">
    <location>
        <position position="421"/>
    </location>
    <ligand>
        <name>heme</name>
        <dbReference type="ChEBI" id="CHEBI:30413"/>
    </ligand>
    <ligandPart>
        <name>Fe</name>
        <dbReference type="ChEBI" id="CHEBI:18248"/>
    </ligandPart>
</feature>
<evidence type="ECO:0000256" key="2">
    <source>
        <dbReference type="ARBA" id="ARBA00004637"/>
    </source>
</evidence>
<dbReference type="FunFam" id="1.10.630.10:FF:000006">
    <property type="entry name" value="Cytochrome P450 302a1, mitochondrial"/>
    <property type="match status" value="1"/>
</dbReference>
<evidence type="ECO:0000256" key="26">
    <source>
        <dbReference type="RuleBase" id="RU000461"/>
    </source>
</evidence>
<dbReference type="InterPro" id="IPR050479">
    <property type="entry name" value="CYP11_CYP27_families"/>
</dbReference>
<dbReference type="PANTHER" id="PTHR24279:SF3">
    <property type="entry name" value="CHOLESTEROL SIDE-CHAIN CLEAVAGE ENZYME, MITOCHONDRIAL"/>
    <property type="match status" value="1"/>
</dbReference>
<evidence type="ECO:0000256" key="1">
    <source>
        <dbReference type="ARBA" id="ARBA00001971"/>
    </source>
</evidence>
<dbReference type="HOGENOM" id="CLU_001570_28_3_1"/>
<keyword evidence="28" id="KW-1185">Reference proteome</keyword>
<evidence type="ECO:0000256" key="16">
    <source>
        <dbReference type="ARBA" id="ARBA00023128"/>
    </source>
</evidence>
<evidence type="ECO:0000256" key="7">
    <source>
        <dbReference type="ARBA" id="ARBA00022548"/>
    </source>
</evidence>
<dbReference type="EMBL" id="DS470051">
    <property type="protein sequence ID" value="EDO30424.1"/>
    <property type="molecule type" value="Genomic_DNA"/>
</dbReference>
<dbReference type="AlphaFoldDB" id="A7T0U5"/>
<evidence type="ECO:0000256" key="9">
    <source>
        <dbReference type="ARBA" id="ARBA00022723"/>
    </source>
</evidence>
<protein>
    <recommendedName>
        <fullName evidence="6">Cholesterol side-chain cleavage enzyme, mitochondrial</fullName>
        <ecNumber evidence="5">1.14.15.6</ecNumber>
    </recommendedName>
    <alternativeName>
        <fullName evidence="21">CYPXIA1</fullName>
    </alternativeName>
    <alternativeName>
        <fullName evidence="23">Cholesterol desmolase</fullName>
    </alternativeName>
    <alternativeName>
        <fullName evidence="22">Cytochrome P450 11A1</fullName>
    </alternativeName>
    <alternativeName>
        <fullName evidence="24">Cytochrome P450(scc)</fullName>
    </alternativeName>
</protein>
<dbReference type="InParanoid" id="A7T0U5"/>